<reference evidence="2 3" key="1">
    <citation type="submission" date="2016-12" db="EMBL/GenBank/DDBJ databases">
        <authorList>
            <person name="Song W.-J."/>
            <person name="Kurnit D.M."/>
        </authorList>
    </citation>
    <scope>NUCLEOTIDE SEQUENCE [LARGE SCALE GENOMIC DNA]</scope>
    <source>
        <strain evidence="2 3">CGMCC 1.10808</strain>
    </source>
</reference>
<protein>
    <recommendedName>
        <fullName evidence="1">AAA+ ATPase domain-containing protein</fullName>
    </recommendedName>
</protein>
<evidence type="ECO:0000313" key="3">
    <source>
        <dbReference type="Proteomes" id="UP000184066"/>
    </source>
</evidence>
<dbReference type="RefSeq" id="WP_072747707.1">
    <property type="nucleotide sequence ID" value="NZ_FOHL01000007.1"/>
</dbReference>
<accession>A0A1M7TK86</accession>
<dbReference type="SMART" id="SM00382">
    <property type="entry name" value="AAA"/>
    <property type="match status" value="1"/>
</dbReference>
<dbReference type="Gene3D" id="3.40.50.300">
    <property type="entry name" value="P-loop containing nucleotide triphosphate hydrolases"/>
    <property type="match status" value="1"/>
</dbReference>
<sequence length="434" mass="48650">MTVQTSDFAFSPAAPATIEETGLSREFLVDLCLKVIYRRGLTTMTDVCKAVRLPGVVMSELFQTMRDDRLLATLGQLGGNMRSEMRYELTDKGRSWAVESLARQDYAGPCPVTLESFRRAVAAQSVKSRRISKERLEQSFGDLVLPEGLLGRLGPAVNSGRSILLYGPPGNGKSSYAHALARAMEGDILVPYAIYVDGDIILYFDPNVHRPLDDPDDIRLEDIYGSDAPDLRFIECVRPTVVTGAELTVDMLDLRYNPASRTYQAPLHMKASNGVFIVDDLGRQRETPQQLINRLIVPMEEGVDYLSLISGLSFQVPFDTLMIFSTNIAPTQLVDGAGLRRIYYKILVDRPKREEFVKIFLRQCRRYGVAPDEAALNHIINELYGNSDITYSAYHAPYLIDQTLAACDYHGEPRALKIPYLDEAWDNLYVDESV</sequence>
<name>A0A1M7TK86_9RHOB</name>
<dbReference type="InterPro" id="IPR027417">
    <property type="entry name" value="P-loop_NTPase"/>
</dbReference>
<dbReference type="OrthoDB" id="9783370at2"/>
<dbReference type="SUPFAM" id="SSF52540">
    <property type="entry name" value="P-loop containing nucleoside triphosphate hydrolases"/>
    <property type="match status" value="1"/>
</dbReference>
<proteinExistence type="predicted"/>
<gene>
    <name evidence="2" type="ORF">SAMN05216200_10779</name>
</gene>
<organism evidence="2 3">
    <name type="scientific">Oceanicella actignis</name>
    <dbReference type="NCBI Taxonomy" id="1189325"/>
    <lineage>
        <taxon>Bacteria</taxon>
        <taxon>Pseudomonadati</taxon>
        <taxon>Pseudomonadota</taxon>
        <taxon>Alphaproteobacteria</taxon>
        <taxon>Rhodobacterales</taxon>
        <taxon>Paracoccaceae</taxon>
        <taxon>Oceanicella</taxon>
    </lineage>
</organism>
<feature type="domain" description="AAA+ ATPase" evidence="1">
    <location>
        <begin position="159"/>
        <end position="353"/>
    </location>
</feature>
<keyword evidence="3" id="KW-1185">Reference proteome</keyword>
<dbReference type="EMBL" id="FRDL01000007">
    <property type="protein sequence ID" value="SHN71043.1"/>
    <property type="molecule type" value="Genomic_DNA"/>
</dbReference>
<dbReference type="Proteomes" id="UP000184066">
    <property type="component" value="Unassembled WGS sequence"/>
</dbReference>
<dbReference type="InterPro" id="IPR003593">
    <property type="entry name" value="AAA+_ATPase"/>
</dbReference>
<evidence type="ECO:0000259" key="1">
    <source>
        <dbReference type="SMART" id="SM00382"/>
    </source>
</evidence>
<evidence type="ECO:0000313" key="2">
    <source>
        <dbReference type="EMBL" id="SHN71043.1"/>
    </source>
</evidence>
<dbReference type="STRING" id="1189325.SAMN04488119_10780"/>
<dbReference type="AlphaFoldDB" id="A0A1M7TK86"/>